<comment type="caution">
    <text evidence="2">The sequence shown here is derived from an EMBL/GenBank/DDBJ whole genome shotgun (WGS) entry which is preliminary data.</text>
</comment>
<dbReference type="PROSITE" id="PS50181">
    <property type="entry name" value="FBOX"/>
    <property type="match status" value="1"/>
</dbReference>
<name>A0A8H3BSV6_9AGAM</name>
<proteinExistence type="predicted"/>
<protein>
    <recommendedName>
        <fullName evidence="1">F-box domain-containing protein</fullName>
    </recommendedName>
</protein>
<evidence type="ECO:0000259" key="1">
    <source>
        <dbReference type="PROSITE" id="PS50181"/>
    </source>
</evidence>
<feature type="domain" description="F-box" evidence="1">
    <location>
        <begin position="1"/>
        <end position="45"/>
    </location>
</feature>
<dbReference type="Proteomes" id="UP000663831">
    <property type="component" value="Unassembled WGS sequence"/>
</dbReference>
<evidence type="ECO:0000313" key="3">
    <source>
        <dbReference type="Proteomes" id="UP000663831"/>
    </source>
</evidence>
<dbReference type="InterPro" id="IPR001810">
    <property type="entry name" value="F-box_dom"/>
</dbReference>
<reference evidence="2" key="1">
    <citation type="submission" date="2021-01" db="EMBL/GenBank/DDBJ databases">
        <authorList>
            <person name="Kaushik A."/>
        </authorList>
    </citation>
    <scope>NUCLEOTIDE SEQUENCE</scope>
    <source>
        <strain evidence="2">AG3-1AP</strain>
    </source>
</reference>
<dbReference type="Gene3D" id="1.20.1280.50">
    <property type="match status" value="1"/>
</dbReference>
<accession>A0A8H3BSV6</accession>
<sequence length="447" mass="51056">MPLSRLPTEIIPHITCYLPHPSIISASLVCRAWRLVLLRTLYHSVKIVDDSHAVHFANTITSGGVAGLSHHISGLINTLRIGPRVSWKTYPWIEFAVLEPCITHLVQLRRFRCYNILSANINVNVEFFRLVQTQCPLLESVKLRIAEDAVSQVGPSQLTTLFGFRNLVNYSLLIKYFLWEINKETLAPLKTLVANCPNLESLKLDFFPGNNGPKVTYDLDVLPDLFGQDITIPHLHTLHLCGRVEMRIDSLVGPPATGLYRFHDFLSQHPRIRYLKLECFGIDNLYTDRDVHPDYLGQALPSLTRCSVPNSICVYLVRSTVATHLEQLEIQRGPRELELTFEALPMPMLQKLEIEAFSFVELLNVMKQILPVARGLKHLISKAIPKTDTDHSEFLELLVHVPGLQTIRIDHPHHVSEKFVEKIKTMYPKIDIFTRQPERILAEWAKN</sequence>
<dbReference type="SUPFAM" id="SSF52047">
    <property type="entry name" value="RNI-like"/>
    <property type="match status" value="1"/>
</dbReference>
<dbReference type="Gene3D" id="3.80.10.10">
    <property type="entry name" value="Ribonuclease Inhibitor"/>
    <property type="match status" value="1"/>
</dbReference>
<dbReference type="InterPro" id="IPR036047">
    <property type="entry name" value="F-box-like_dom_sf"/>
</dbReference>
<dbReference type="Pfam" id="PF12937">
    <property type="entry name" value="F-box-like"/>
    <property type="match status" value="1"/>
</dbReference>
<organism evidence="2 3">
    <name type="scientific">Rhizoctonia solani</name>
    <dbReference type="NCBI Taxonomy" id="456999"/>
    <lineage>
        <taxon>Eukaryota</taxon>
        <taxon>Fungi</taxon>
        <taxon>Dikarya</taxon>
        <taxon>Basidiomycota</taxon>
        <taxon>Agaricomycotina</taxon>
        <taxon>Agaricomycetes</taxon>
        <taxon>Cantharellales</taxon>
        <taxon>Ceratobasidiaceae</taxon>
        <taxon>Rhizoctonia</taxon>
    </lineage>
</organism>
<dbReference type="PANTHER" id="PTHR31639">
    <property type="entry name" value="F-BOX PROTEIN-LIKE"/>
    <property type="match status" value="1"/>
</dbReference>
<gene>
    <name evidence="2" type="ORF">RDB_LOCUS79662</name>
</gene>
<evidence type="ECO:0000313" key="2">
    <source>
        <dbReference type="EMBL" id="CAE6464360.1"/>
    </source>
</evidence>
<dbReference type="AlphaFoldDB" id="A0A8H3BSV6"/>
<dbReference type="PANTHER" id="PTHR31639:SF256">
    <property type="entry name" value="OS07G0242900 PROTEIN"/>
    <property type="match status" value="1"/>
</dbReference>
<dbReference type="EMBL" id="CAJMWV010002506">
    <property type="protein sequence ID" value="CAE6464360.1"/>
    <property type="molecule type" value="Genomic_DNA"/>
</dbReference>
<dbReference type="SUPFAM" id="SSF81383">
    <property type="entry name" value="F-box domain"/>
    <property type="match status" value="1"/>
</dbReference>
<dbReference type="InterPro" id="IPR032675">
    <property type="entry name" value="LRR_dom_sf"/>
</dbReference>